<evidence type="ECO:0000313" key="3">
    <source>
        <dbReference type="Proteomes" id="UP001066276"/>
    </source>
</evidence>
<evidence type="ECO:0000313" key="2">
    <source>
        <dbReference type="EMBL" id="KAJ1097429.1"/>
    </source>
</evidence>
<gene>
    <name evidence="2" type="ORF">NDU88_002548</name>
</gene>
<sequence length="138" mass="15135">MPVLEFSDDLDDQMTTLSQETLQDVLVSLQTPPPVARRATNVAAIPDDPPNTQILQPASTDTAEDSEVPGTSFQRTVVGVQWELSKQMRVGMETMAASLEGMRMCLVTANEYTVAKRDTVWSPAVSDGHSCCHEERPQ</sequence>
<accession>A0AAV7M487</accession>
<dbReference type="AlphaFoldDB" id="A0AAV7M487"/>
<proteinExistence type="predicted"/>
<feature type="compositionally biased region" description="Polar residues" evidence="1">
    <location>
        <begin position="50"/>
        <end position="61"/>
    </location>
</feature>
<dbReference type="EMBL" id="JANPWB010000014">
    <property type="protein sequence ID" value="KAJ1097429.1"/>
    <property type="molecule type" value="Genomic_DNA"/>
</dbReference>
<keyword evidence="3" id="KW-1185">Reference proteome</keyword>
<name>A0AAV7M487_PLEWA</name>
<organism evidence="2 3">
    <name type="scientific">Pleurodeles waltl</name>
    <name type="common">Iberian ribbed newt</name>
    <dbReference type="NCBI Taxonomy" id="8319"/>
    <lineage>
        <taxon>Eukaryota</taxon>
        <taxon>Metazoa</taxon>
        <taxon>Chordata</taxon>
        <taxon>Craniata</taxon>
        <taxon>Vertebrata</taxon>
        <taxon>Euteleostomi</taxon>
        <taxon>Amphibia</taxon>
        <taxon>Batrachia</taxon>
        <taxon>Caudata</taxon>
        <taxon>Salamandroidea</taxon>
        <taxon>Salamandridae</taxon>
        <taxon>Pleurodelinae</taxon>
        <taxon>Pleurodeles</taxon>
    </lineage>
</organism>
<reference evidence="2" key="1">
    <citation type="journal article" date="2022" name="bioRxiv">
        <title>Sequencing and chromosome-scale assembly of the giantPleurodeles waltlgenome.</title>
        <authorList>
            <person name="Brown T."/>
            <person name="Elewa A."/>
            <person name="Iarovenko S."/>
            <person name="Subramanian E."/>
            <person name="Araus A.J."/>
            <person name="Petzold A."/>
            <person name="Susuki M."/>
            <person name="Suzuki K.-i.T."/>
            <person name="Hayashi T."/>
            <person name="Toyoda A."/>
            <person name="Oliveira C."/>
            <person name="Osipova E."/>
            <person name="Leigh N.D."/>
            <person name="Simon A."/>
            <person name="Yun M.H."/>
        </authorList>
    </citation>
    <scope>NUCLEOTIDE SEQUENCE</scope>
    <source>
        <strain evidence="2">20211129_DDA</strain>
        <tissue evidence="2">Liver</tissue>
    </source>
</reference>
<protein>
    <submittedName>
        <fullName evidence="2">Uncharacterized protein</fullName>
    </submittedName>
</protein>
<dbReference type="Proteomes" id="UP001066276">
    <property type="component" value="Chromosome 10"/>
</dbReference>
<comment type="caution">
    <text evidence="2">The sequence shown here is derived from an EMBL/GenBank/DDBJ whole genome shotgun (WGS) entry which is preliminary data.</text>
</comment>
<evidence type="ECO:0000256" key="1">
    <source>
        <dbReference type="SAM" id="MobiDB-lite"/>
    </source>
</evidence>
<feature type="region of interest" description="Disordered" evidence="1">
    <location>
        <begin position="41"/>
        <end position="70"/>
    </location>
</feature>